<proteinExistence type="predicted"/>
<dbReference type="AlphaFoldDB" id="A0A0C3GH35"/>
<dbReference type="STRING" id="913774.A0A0C3GH35"/>
<reference evidence="3" key="2">
    <citation type="submission" date="2015-01" db="EMBL/GenBank/DDBJ databases">
        <title>Evolutionary Origins and Diversification of the Mycorrhizal Mutualists.</title>
        <authorList>
            <consortium name="DOE Joint Genome Institute"/>
            <consortium name="Mycorrhizal Genomics Consortium"/>
            <person name="Kohler A."/>
            <person name="Kuo A."/>
            <person name="Nagy L.G."/>
            <person name="Floudas D."/>
            <person name="Copeland A."/>
            <person name="Barry K.W."/>
            <person name="Cichocki N."/>
            <person name="Veneault-Fourrey C."/>
            <person name="LaButti K."/>
            <person name="Lindquist E.A."/>
            <person name="Lipzen A."/>
            <person name="Lundell T."/>
            <person name="Morin E."/>
            <person name="Murat C."/>
            <person name="Riley R."/>
            <person name="Ohm R."/>
            <person name="Sun H."/>
            <person name="Tunlid A."/>
            <person name="Henrissat B."/>
            <person name="Grigoriev I.V."/>
            <person name="Hibbett D.S."/>
            <person name="Martin F."/>
        </authorList>
    </citation>
    <scope>NUCLEOTIDE SEQUENCE [LARGE SCALE GENOMIC DNA]</scope>
    <source>
        <strain evidence="3">Zn</strain>
    </source>
</reference>
<dbReference type="PANTHER" id="PTHR10672">
    <property type="entry name" value="ADDUCIN"/>
    <property type="match status" value="1"/>
</dbReference>
<dbReference type="InParanoid" id="A0A0C3GH35"/>
<dbReference type="InterPro" id="IPR036409">
    <property type="entry name" value="Aldolase_II/adducin_N_sf"/>
</dbReference>
<dbReference type="Pfam" id="PF00596">
    <property type="entry name" value="Aldolase_II"/>
    <property type="match status" value="1"/>
</dbReference>
<dbReference type="FunFam" id="3.40.225.10:FF:000009">
    <property type="entry name" value="Class II aldolase/adducin N-terminal"/>
    <property type="match status" value="1"/>
</dbReference>
<keyword evidence="3" id="KW-1185">Reference proteome</keyword>
<dbReference type="Proteomes" id="UP000054321">
    <property type="component" value="Unassembled WGS sequence"/>
</dbReference>
<organism evidence="2 3">
    <name type="scientific">Oidiodendron maius (strain Zn)</name>
    <dbReference type="NCBI Taxonomy" id="913774"/>
    <lineage>
        <taxon>Eukaryota</taxon>
        <taxon>Fungi</taxon>
        <taxon>Dikarya</taxon>
        <taxon>Ascomycota</taxon>
        <taxon>Pezizomycotina</taxon>
        <taxon>Leotiomycetes</taxon>
        <taxon>Leotiomycetes incertae sedis</taxon>
        <taxon>Myxotrichaceae</taxon>
        <taxon>Oidiodendron</taxon>
    </lineage>
</organism>
<evidence type="ECO:0000259" key="1">
    <source>
        <dbReference type="SMART" id="SM01007"/>
    </source>
</evidence>
<dbReference type="HOGENOM" id="CLU_006033_1_2_1"/>
<feature type="domain" description="Class II aldolase/adducin N-terminal" evidence="1">
    <location>
        <begin position="29"/>
        <end position="211"/>
    </location>
</feature>
<dbReference type="PANTHER" id="PTHR10672:SF39">
    <property type="entry name" value="CLASS II ALDOLASE_ADDUCIN N-TERMINAL DOMAIN-CONTAINING PROTEIN"/>
    <property type="match status" value="1"/>
</dbReference>
<dbReference type="GO" id="GO:0005856">
    <property type="term" value="C:cytoskeleton"/>
    <property type="evidence" value="ECO:0007669"/>
    <property type="project" value="TreeGrafter"/>
</dbReference>
<name>A0A0C3GH35_OIDMZ</name>
<dbReference type="SUPFAM" id="SSF53639">
    <property type="entry name" value="AraD/HMP-PK domain-like"/>
    <property type="match status" value="1"/>
</dbReference>
<dbReference type="OrthoDB" id="3238794at2759"/>
<sequence>MPPGQTAPLKQVRIPRYESLEDERSFRKLHQAAALRWLSSKGYNNEGAGGHMTVRDPILTDHFWINPHGRSFAYIKPDDLCLVNPEGVVVGGNMHAINPAGFVIHSHVHQARPDVISAVHCHSVPSKAFAAFGKELDMINQDACRFYKSHGLYKEFGGSALDPQEGINIANALGQHKAVILRGHGLLTVSKTPDGAAFLFGALDRVRRYGPSVKW</sequence>
<accession>A0A0C3GH35</accession>
<dbReference type="InterPro" id="IPR051017">
    <property type="entry name" value="Aldolase-II_Adducin_sf"/>
</dbReference>
<evidence type="ECO:0000313" key="2">
    <source>
        <dbReference type="EMBL" id="KIM95450.1"/>
    </source>
</evidence>
<protein>
    <recommendedName>
        <fullName evidence="1">Class II aldolase/adducin N-terminal domain-containing protein</fullName>
    </recommendedName>
</protein>
<gene>
    <name evidence="2" type="ORF">OIDMADRAFT_45285</name>
</gene>
<dbReference type="EMBL" id="KN832887">
    <property type="protein sequence ID" value="KIM95450.1"/>
    <property type="molecule type" value="Genomic_DNA"/>
</dbReference>
<dbReference type="Gene3D" id="3.40.225.10">
    <property type="entry name" value="Class II aldolase/adducin N-terminal domain"/>
    <property type="match status" value="1"/>
</dbReference>
<dbReference type="SMART" id="SM01007">
    <property type="entry name" value="Aldolase_II"/>
    <property type="match status" value="1"/>
</dbReference>
<evidence type="ECO:0000313" key="3">
    <source>
        <dbReference type="Proteomes" id="UP000054321"/>
    </source>
</evidence>
<dbReference type="GO" id="GO:0051015">
    <property type="term" value="F:actin filament binding"/>
    <property type="evidence" value="ECO:0007669"/>
    <property type="project" value="TreeGrafter"/>
</dbReference>
<reference evidence="2 3" key="1">
    <citation type="submission" date="2014-04" db="EMBL/GenBank/DDBJ databases">
        <authorList>
            <consortium name="DOE Joint Genome Institute"/>
            <person name="Kuo A."/>
            <person name="Martino E."/>
            <person name="Perotto S."/>
            <person name="Kohler A."/>
            <person name="Nagy L.G."/>
            <person name="Floudas D."/>
            <person name="Copeland A."/>
            <person name="Barry K.W."/>
            <person name="Cichocki N."/>
            <person name="Veneault-Fourrey C."/>
            <person name="LaButti K."/>
            <person name="Lindquist E.A."/>
            <person name="Lipzen A."/>
            <person name="Lundell T."/>
            <person name="Morin E."/>
            <person name="Murat C."/>
            <person name="Sun H."/>
            <person name="Tunlid A."/>
            <person name="Henrissat B."/>
            <person name="Grigoriev I.V."/>
            <person name="Hibbett D.S."/>
            <person name="Martin F."/>
            <person name="Nordberg H.P."/>
            <person name="Cantor M.N."/>
            <person name="Hua S.X."/>
        </authorList>
    </citation>
    <scope>NUCLEOTIDE SEQUENCE [LARGE SCALE GENOMIC DNA]</scope>
    <source>
        <strain evidence="2 3">Zn</strain>
    </source>
</reference>
<dbReference type="InterPro" id="IPR001303">
    <property type="entry name" value="Aldolase_II/adducin_N"/>
</dbReference>